<evidence type="ECO:0000259" key="2">
    <source>
        <dbReference type="SMART" id="SM01002"/>
    </source>
</evidence>
<evidence type="ECO:0000256" key="1">
    <source>
        <dbReference type="ARBA" id="ARBA00023002"/>
    </source>
</evidence>
<dbReference type="Pfam" id="PF01262">
    <property type="entry name" value="AlaDh_PNT_C"/>
    <property type="match status" value="1"/>
</dbReference>
<keyword evidence="5" id="KW-1185">Reference proteome</keyword>
<proteinExistence type="predicted"/>
<protein>
    <submittedName>
        <fullName evidence="4">Alanine dehydrogenase 2</fullName>
    </submittedName>
</protein>
<dbReference type="GO" id="GO:0006524">
    <property type="term" value="P:alanine catabolic process"/>
    <property type="evidence" value="ECO:0007669"/>
    <property type="project" value="TreeGrafter"/>
</dbReference>
<dbReference type="SUPFAM" id="SSF51735">
    <property type="entry name" value="NAD(P)-binding Rossmann-fold domains"/>
    <property type="match status" value="1"/>
</dbReference>
<evidence type="ECO:0000259" key="3">
    <source>
        <dbReference type="SMART" id="SM01003"/>
    </source>
</evidence>
<feature type="domain" description="Alanine dehydrogenase/pyridine nucleotide transhydrogenase N-terminal" evidence="3">
    <location>
        <begin position="4"/>
        <end position="131"/>
    </location>
</feature>
<dbReference type="InterPro" id="IPR007886">
    <property type="entry name" value="AlaDH/PNT_N"/>
</dbReference>
<dbReference type="RefSeq" id="WP_042531270.1">
    <property type="nucleotide sequence ID" value="NZ_CDGG01000001.1"/>
</dbReference>
<gene>
    <name evidence="4" type="primary">ald2</name>
    <name evidence="4" type="ORF">BN997_01709</name>
</gene>
<sequence length="388" mass="42889">MIFGVLKDNKIGEYRVVLTPVEAAAIKEDGHTVLVQNDAGFSAGFTNEQYEQEGAEMVDTIEEMYKRCDFLAKVKEIEESEYGLLRENQIVYTCIHPAAHPEQVQAILDSKSVAFTAEDSHRFGSVNCEAAGKQGALMGLNAMLTINGGKGKFVSGLAGAPGMKVLILGGGLVGRSSLQVLQSLGAWCTVMDVNYGVLRDIGRTYNEKVNTQLSTKQNIKKLLPEIDMVINCVKWPKENKDYLIDREMLHLMEKGSVIVDISNDEDGAIESFRETTHEDPMYVENGVVHYCVSNIPGAIANSTSVAYAASVLPHIRSILNHGVKEACIRDGFLRRSLTAYKGYLTHEETSAIQNRPWARPEDVLQLQEEEIDFAPPATRTRSTNFLKI</sequence>
<evidence type="ECO:0000313" key="5">
    <source>
        <dbReference type="Proteomes" id="UP000040453"/>
    </source>
</evidence>
<dbReference type="GO" id="GO:0000286">
    <property type="term" value="F:alanine dehydrogenase activity"/>
    <property type="evidence" value="ECO:0007669"/>
    <property type="project" value="TreeGrafter"/>
</dbReference>
<name>A0A0A1MQ68_9BACI</name>
<dbReference type="STRING" id="545501.BN997_01709"/>
<dbReference type="SMART" id="SM01002">
    <property type="entry name" value="AlaDh_PNT_C"/>
    <property type="match status" value="1"/>
</dbReference>
<accession>A0A0A1MQ68</accession>
<dbReference type="OrthoDB" id="9804592at2"/>
<dbReference type="Proteomes" id="UP000040453">
    <property type="component" value="Unassembled WGS sequence"/>
</dbReference>
<dbReference type="SMART" id="SM01003">
    <property type="entry name" value="AlaDh_PNT_N"/>
    <property type="match status" value="1"/>
</dbReference>
<dbReference type="PANTHER" id="PTHR42795">
    <property type="entry name" value="ALANINE DEHYDROGENASE"/>
    <property type="match status" value="1"/>
</dbReference>
<evidence type="ECO:0000313" key="4">
    <source>
        <dbReference type="EMBL" id="CEI81854.1"/>
    </source>
</evidence>
<keyword evidence="1" id="KW-0560">Oxidoreductase</keyword>
<dbReference type="PANTHER" id="PTHR42795:SF1">
    <property type="entry name" value="ALANINE DEHYDROGENASE"/>
    <property type="match status" value="1"/>
</dbReference>
<dbReference type="InterPro" id="IPR007698">
    <property type="entry name" value="AlaDH/PNT_NAD(H)-bd"/>
</dbReference>
<feature type="domain" description="Alanine dehydrogenase/pyridine nucleotide transhydrogenase NAD(H)-binding" evidence="2">
    <location>
        <begin position="143"/>
        <end position="291"/>
    </location>
</feature>
<dbReference type="Pfam" id="PF05222">
    <property type="entry name" value="AlaDh_PNT_N"/>
    <property type="match status" value="1"/>
</dbReference>
<dbReference type="InterPro" id="IPR036291">
    <property type="entry name" value="NAD(P)-bd_dom_sf"/>
</dbReference>
<dbReference type="Gene3D" id="3.40.50.720">
    <property type="entry name" value="NAD(P)-binding Rossmann-like Domain"/>
    <property type="match status" value="2"/>
</dbReference>
<dbReference type="EMBL" id="CDGG01000001">
    <property type="protein sequence ID" value="CEI81854.1"/>
    <property type="molecule type" value="Genomic_DNA"/>
</dbReference>
<dbReference type="GO" id="GO:0005886">
    <property type="term" value="C:plasma membrane"/>
    <property type="evidence" value="ECO:0007669"/>
    <property type="project" value="TreeGrafter"/>
</dbReference>
<dbReference type="AlphaFoldDB" id="A0A0A1MQ68"/>
<dbReference type="SUPFAM" id="SSF52283">
    <property type="entry name" value="Formate/glycerate dehydrogenase catalytic domain-like"/>
    <property type="match status" value="1"/>
</dbReference>
<reference evidence="4 5" key="1">
    <citation type="submission" date="2014-11" db="EMBL/GenBank/DDBJ databases">
        <authorList>
            <person name="Urmite Genomes Urmite Genomes"/>
        </authorList>
    </citation>
    <scope>NUCLEOTIDE SEQUENCE [LARGE SCALE GENOMIC DNA]</scope>
    <source>
        <strain evidence="4 5">Oc5</strain>
    </source>
</reference>
<organism evidence="4 5">
    <name type="scientific">Oceanobacillus oncorhynchi</name>
    <dbReference type="NCBI Taxonomy" id="545501"/>
    <lineage>
        <taxon>Bacteria</taxon>
        <taxon>Bacillati</taxon>
        <taxon>Bacillota</taxon>
        <taxon>Bacilli</taxon>
        <taxon>Bacillales</taxon>
        <taxon>Bacillaceae</taxon>
        <taxon>Oceanobacillus</taxon>
    </lineage>
</organism>